<organism evidence="2 3">
    <name type="scientific">Pseudonocardia humida</name>
    <dbReference type="NCBI Taxonomy" id="2800819"/>
    <lineage>
        <taxon>Bacteria</taxon>
        <taxon>Bacillati</taxon>
        <taxon>Actinomycetota</taxon>
        <taxon>Actinomycetes</taxon>
        <taxon>Pseudonocardiales</taxon>
        <taxon>Pseudonocardiaceae</taxon>
        <taxon>Pseudonocardia</taxon>
    </lineage>
</organism>
<dbReference type="Proteomes" id="UP001165283">
    <property type="component" value="Unassembled WGS sequence"/>
</dbReference>
<name>A0ABT0ZY33_9PSEU</name>
<evidence type="ECO:0000313" key="2">
    <source>
        <dbReference type="EMBL" id="MCO1655534.1"/>
    </source>
</evidence>
<dbReference type="EMBL" id="JAGSOV010000023">
    <property type="protein sequence ID" value="MCO1655534.1"/>
    <property type="molecule type" value="Genomic_DNA"/>
</dbReference>
<accession>A0ABT0ZY33</accession>
<feature type="region of interest" description="Disordered" evidence="1">
    <location>
        <begin position="331"/>
        <end position="354"/>
    </location>
</feature>
<feature type="compositionally biased region" description="Polar residues" evidence="1">
    <location>
        <begin position="340"/>
        <end position="354"/>
    </location>
</feature>
<dbReference type="InterPro" id="IPR012341">
    <property type="entry name" value="6hp_glycosidase-like_sf"/>
</dbReference>
<sequence length="354" mass="38474">MPSVGGVFSEQRCRRTAAAIAAVQQPSGALPWFTGGRTDPWDHVQAAMALSATGLREQADAAFEWTRTAQRPDGSWAAEYRGDAVVDEYTDANFCAYPATGVWHHWRVFGDRGFVERMWPTVRRGIDVVLGLRAPGGQVWWARDVDGSIRREALLTGNASIHLSLRCAIGLAEVVGEAVPELELAADGVRHSLDGHPERYADKSRYSMDWYYPVLGGALPVPVARARLAAHRAEFVVDGLGIRCVADRPWVTGAETCEYVLALDAAGLTAEAHAQFAAMQHLRDPDGSYWTGLVYPDRARWPVERSTWTAATVVLAADALSRTTAGNGLFRGEGLPPGTMSPTLEGTCRCPTSR</sequence>
<comment type="caution">
    <text evidence="2">The sequence shown here is derived from an EMBL/GenBank/DDBJ whole genome shotgun (WGS) entry which is preliminary data.</text>
</comment>
<evidence type="ECO:0000313" key="3">
    <source>
        <dbReference type="Proteomes" id="UP001165283"/>
    </source>
</evidence>
<gene>
    <name evidence="2" type="ORF">KDL28_10760</name>
</gene>
<dbReference type="InterPro" id="IPR008928">
    <property type="entry name" value="6-hairpin_glycosidase_sf"/>
</dbReference>
<evidence type="ECO:0000256" key="1">
    <source>
        <dbReference type="SAM" id="MobiDB-lite"/>
    </source>
</evidence>
<proteinExistence type="predicted"/>
<dbReference type="SUPFAM" id="SSF48208">
    <property type="entry name" value="Six-hairpin glycosidases"/>
    <property type="match status" value="1"/>
</dbReference>
<dbReference type="Gene3D" id="1.50.10.10">
    <property type="match status" value="1"/>
</dbReference>
<protein>
    <submittedName>
        <fullName evidence="2">Prenyltransferase</fullName>
    </submittedName>
</protein>
<reference evidence="2" key="1">
    <citation type="submission" date="2021-04" db="EMBL/GenBank/DDBJ databases">
        <title>Pseudonocardia sp. nov., isolated from sandy soil of mangrove forest.</title>
        <authorList>
            <person name="Zan Z."/>
            <person name="Huang R."/>
            <person name="Liu W."/>
        </authorList>
    </citation>
    <scope>NUCLEOTIDE SEQUENCE</scope>
    <source>
        <strain evidence="2">S2-4</strain>
    </source>
</reference>
<keyword evidence="3" id="KW-1185">Reference proteome</keyword>